<reference evidence="2" key="1">
    <citation type="submission" date="2020-04" db="EMBL/GenBank/DDBJ databases">
        <title>Analysis of mating type loci in Filobasidium floriforme.</title>
        <authorList>
            <person name="Nowrousian M."/>
        </authorList>
    </citation>
    <scope>NUCLEOTIDE SEQUENCE</scope>
    <source>
        <strain evidence="2">CBS 6242</strain>
    </source>
</reference>
<dbReference type="AlphaFoldDB" id="A0A8K0NMP9"/>
<feature type="compositionally biased region" description="Polar residues" evidence="1">
    <location>
        <begin position="312"/>
        <end position="326"/>
    </location>
</feature>
<feature type="region of interest" description="Disordered" evidence="1">
    <location>
        <begin position="429"/>
        <end position="476"/>
    </location>
</feature>
<comment type="caution">
    <text evidence="2">The sequence shown here is derived from an EMBL/GenBank/DDBJ whole genome shotgun (WGS) entry which is preliminary data.</text>
</comment>
<organism evidence="2 3">
    <name type="scientific">Filobasidium floriforme</name>
    <dbReference type="NCBI Taxonomy" id="5210"/>
    <lineage>
        <taxon>Eukaryota</taxon>
        <taxon>Fungi</taxon>
        <taxon>Dikarya</taxon>
        <taxon>Basidiomycota</taxon>
        <taxon>Agaricomycotina</taxon>
        <taxon>Tremellomycetes</taxon>
        <taxon>Filobasidiales</taxon>
        <taxon>Filobasidiaceae</taxon>
        <taxon>Filobasidium</taxon>
    </lineage>
</organism>
<feature type="region of interest" description="Disordered" evidence="1">
    <location>
        <begin position="14"/>
        <end position="191"/>
    </location>
</feature>
<dbReference type="Proteomes" id="UP000812966">
    <property type="component" value="Unassembled WGS sequence"/>
</dbReference>
<evidence type="ECO:0000313" key="2">
    <source>
        <dbReference type="EMBL" id="KAG7527605.1"/>
    </source>
</evidence>
<protein>
    <submittedName>
        <fullName evidence="2">Uncharacterized protein</fullName>
    </submittedName>
</protein>
<evidence type="ECO:0000256" key="1">
    <source>
        <dbReference type="SAM" id="MobiDB-lite"/>
    </source>
</evidence>
<feature type="compositionally biased region" description="Low complexity" evidence="1">
    <location>
        <begin position="165"/>
        <end position="182"/>
    </location>
</feature>
<dbReference type="EMBL" id="JABELV010000258">
    <property type="protein sequence ID" value="KAG7527605.1"/>
    <property type="molecule type" value="Genomic_DNA"/>
</dbReference>
<feature type="compositionally biased region" description="Basic and acidic residues" evidence="1">
    <location>
        <begin position="65"/>
        <end position="81"/>
    </location>
</feature>
<evidence type="ECO:0000313" key="3">
    <source>
        <dbReference type="Proteomes" id="UP000812966"/>
    </source>
</evidence>
<name>A0A8K0NMP9_9TREE</name>
<feature type="compositionally biased region" description="Polar residues" evidence="1">
    <location>
        <begin position="97"/>
        <end position="127"/>
    </location>
</feature>
<proteinExistence type="predicted"/>
<sequence>MDWSQFSAEQLQEFARQASQQAQGRLPGTQASVKEEDLEVISLGSDDGSEGNGRNDSQAEDSGEDTEKTERKRKRDPDTPRKPKRPPPGLRDDYSPSLHSRNDSGSTTYSASQLLSTVGKSYTQSGTESDRPVAPRRSRVAKDKAGSDIRGLYEMTRTANWTVPTTSSAANAKSSASTATSAQPRPSHQQVTVDAISPTVTRDITPAVPQDTKLPRFISRLTMGQDVISAVREAFRKVNTDELSEHEKRLYQYTSDHRLRLFSGADRCDGCHSEEAKDVEAKATPEVAESSTSAGVQSNEASASAEPGIPTASESQSPGPSLNESLGSPRFRDDLHKFPGIGVVLDKMEYPDNLVARLYKLPEIPVLSAEQADAQILGLVMSAPHGFFPPNTDAQKRRLVQWLIIRIGDQQLVPLTVEKVMSSVRRLAANHPQHARSHDGAGAGGTGPADKCSATSQTVTPAEEPSASAVDLQPTRAAKERRVRKALAVVESLCRHAGNQLKKDDLGAVLKEVEELKDAIDELEREG</sequence>
<feature type="region of interest" description="Disordered" evidence="1">
    <location>
        <begin position="277"/>
        <end position="329"/>
    </location>
</feature>
<accession>A0A8K0NMP9</accession>
<feature type="compositionally biased region" description="Polar residues" evidence="1">
    <location>
        <begin position="289"/>
        <end position="302"/>
    </location>
</feature>
<keyword evidence="3" id="KW-1185">Reference proteome</keyword>
<gene>
    <name evidence="2" type="ORF">FFLO_06769</name>
</gene>